<keyword evidence="3" id="KW-0732">Signal</keyword>
<dbReference type="InterPro" id="IPR003598">
    <property type="entry name" value="Ig_sub2"/>
</dbReference>
<proteinExistence type="predicted"/>
<dbReference type="PROSITE" id="PS50853">
    <property type="entry name" value="FN3"/>
    <property type="match status" value="5"/>
</dbReference>
<dbReference type="FunFam" id="2.60.40.10:FF:000093">
    <property type="entry name" value="Down syndrome cell adhesion molecule, isoform B"/>
    <property type="match status" value="1"/>
</dbReference>
<feature type="compositionally biased region" description="Polar residues" evidence="9">
    <location>
        <begin position="974"/>
        <end position="985"/>
    </location>
</feature>
<dbReference type="SMART" id="SM00060">
    <property type="entry name" value="FN3"/>
    <property type="match status" value="5"/>
</dbReference>
<dbReference type="Gene3D" id="2.60.40.10">
    <property type="entry name" value="Immunoglobulins"/>
    <property type="match status" value="8"/>
</dbReference>
<dbReference type="CDD" id="cd00063">
    <property type="entry name" value="FN3"/>
    <property type="match status" value="5"/>
</dbReference>
<dbReference type="FunFam" id="2.60.40.10:FF:000032">
    <property type="entry name" value="palladin isoform X1"/>
    <property type="match status" value="1"/>
</dbReference>
<dbReference type="InterPro" id="IPR036179">
    <property type="entry name" value="Ig-like_dom_sf"/>
</dbReference>
<dbReference type="PANTHER" id="PTHR13817">
    <property type="entry name" value="TITIN"/>
    <property type="match status" value="1"/>
</dbReference>
<dbReference type="SMART" id="SM00408">
    <property type="entry name" value="IGc2"/>
    <property type="match status" value="3"/>
</dbReference>
<dbReference type="EMBL" id="JARQWQ010000002">
    <property type="protein sequence ID" value="KAK2573811.1"/>
    <property type="molecule type" value="Genomic_DNA"/>
</dbReference>
<evidence type="ECO:0000256" key="10">
    <source>
        <dbReference type="SAM" id="Phobius"/>
    </source>
</evidence>
<evidence type="ECO:0000259" key="12">
    <source>
        <dbReference type="PROSITE" id="PS50853"/>
    </source>
</evidence>
<evidence type="ECO:0000256" key="2">
    <source>
        <dbReference type="ARBA" id="ARBA00022692"/>
    </source>
</evidence>
<feature type="compositionally biased region" description="Basic and acidic residues" evidence="9">
    <location>
        <begin position="992"/>
        <end position="1002"/>
    </location>
</feature>
<dbReference type="InterPro" id="IPR036116">
    <property type="entry name" value="FN3_sf"/>
</dbReference>
<dbReference type="InterPro" id="IPR013098">
    <property type="entry name" value="Ig_I-set"/>
</dbReference>
<feature type="compositionally biased region" description="Polar residues" evidence="9">
    <location>
        <begin position="893"/>
        <end position="917"/>
    </location>
</feature>
<evidence type="ECO:0000256" key="7">
    <source>
        <dbReference type="ARBA" id="ARBA00023157"/>
    </source>
</evidence>
<dbReference type="FunFam" id="2.60.40.10:FF:000028">
    <property type="entry name" value="Neuronal cell adhesion molecule"/>
    <property type="match status" value="1"/>
</dbReference>
<feature type="compositionally biased region" description="Basic and acidic residues" evidence="9">
    <location>
        <begin position="1134"/>
        <end position="1162"/>
    </location>
</feature>
<feature type="domain" description="Fibronectin type-III" evidence="12">
    <location>
        <begin position="334"/>
        <end position="431"/>
    </location>
</feature>
<feature type="transmembrane region" description="Helical" evidence="10">
    <location>
        <begin position="851"/>
        <end position="869"/>
    </location>
</feature>
<reference evidence="13" key="1">
    <citation type="journal article" date="2023" name="G3 (Bethesda)">
        <title>Whole genome assembly and annotation of the endangered Caribbean coral Acropora cervicornis.</title>
        <authorList>
            <person name="Selwyn J.D."/>
            <person name="Vollmer S.V."/>
        </authorList>
    </citation>
    <scope>NUCLEOTIDE SEQUENCE</scope>
    <source>
        <strain evidence="13">K2</strain>
    </source>
</reference>
<evidence type="ECO:0000313" key="13">
    <source>
        <dbReference type="EMBL" id="KAK2573811.1"/>
    </source>
</evidence>
<dbReference type="GO" id="GO:0016020">
    <property type="term" value="C:membrane"/>
    <property type="evidence" value="ECO:0007669"/>
    <property type="project" value="UniProtKB-SubCell"/>
</dbReference>
<evidence type="ECO:0000256" key="6">
    <source>
        <dbReference type="ARBA" id="ARBA00023136"/>
    </source>
</evidence>
<evidence type="ECO:0000259" key="11">
    <source>
        <dbReference type="PROSITE" id="PS50835"/>
    </source>
</evidence>
<sequence length="1273" mass="142000">MFMWKNPAVAGLFCLFGFGSISHYYFVAKQEIFRVTQCLCVSILVPPKIIQEPVNQQVLKSYTSYLTCATSGTPPARVDWSKLSLGFKSVSMDQPRFEKMLNGTLVIRNTTDEDRGKYLCTARNGVSDKSVSRPVQLTVHANKAANVSANVIITCVAMGNLPIELEWFNESTQMAENPRVKIKTSTESKSYRVNSTLTVERLVLEDTRQYSCRVKNTFGNDVRTFDIKAQQRPYPPSKPEVEVVTASSVYLTWRRRFDGNAAIIEYTVECKLTSQRWEQSTKRVVLGSAPGFNWTGLRPASKYNFRVYSRNALGTSEPSVFITTETREGAPSKPPNLVNVTAISSKEIYVRWEPPPPDSRNGVIRGYYITYKQSNKHYRRKNFTVNGGKTRSYVISNLHPFTEYQIEIQAFTRAGVSPVLRNAKAVVTHEDVPSQPPTSVSITVLSSQSLKITWNKPPSNAINGKLLGYRVYYHSIKDPENVFNITVNDPNERNVTLTSLAKFSTYKISVVAFTRKGEGVASPGRRGATLEDIPGPPSNVHAVPVSIKTIRVLWDPPIEPNGIIIAYRLFYSKAISDPLVTNADKVTEVSIAGNYTSKILAKLESITEYFFWVKASTSVGFGNASVVVRQTTMEKIKANIFHDNLPVTLARQSTSAILDCEAYGYPKPSVMWYSSGRDLSDARKYLQLANGSLEIKHVTQKDAGEYECTASNRLGRKTVFRKLKVKTPPSPPKLIDFKKLDHTPALNISWRKWDDGNSPVTMFILEYKENNGNWKVQYISNINYYVLHGVDFTKDYYFRISALNSVGKGETSKVFHVVFGEKGYFIVKEVEEPKLGSTPERGIQLYRNPTFLGVVMGVGVLMLIVIIYWRQYWKKRFFGEPLPTIRQEEYDQRQSNPDQSEGSPSTNGNLADSSSSLEPIRSTHGSEISLPRSTLRAHIIQEPIIEESYTPPLPPHHSSVPSGVQPVSHADGSFSDTSSEGNCGQSVYHRPTIHDTDSTARPRRYVDMNDHATYPNLYVAQRSLNGTPGNGVLGFRGHADGGSELDTASITRGQESATDLRRFAAASRLSRPSKSQGQSQEFAQPVCPEKTATLPRPRDSGLGPSRTDLHRPGFNSKRGSSQVTPEIRAIQTPQRRDSVLSKERSPCHTLERPHGLRDRRAYDSASSEYSSSRDELISALEFGKRHSLDKYYGIPTLETMSVSSNTTNSSEQDGICKFSASPRPLGDGCYAPTPLHGPSFRSRGGNGNFLYVVDPRRRGVDRGACIQKNGSVV</sequence>
<dbReference type="SMART" id="SM00409">
    <property type="entry name" value="IG"/>
    <property type="match status" value="3"/>
</dbReference>
<dbReference type="SUPFAM" id="SSF48726">
    <property type="entry name" value="Immunoglobulin"/>
    <property type="match status" value="3"/>
</dbReference>
<dbReference type="PANTHER" id="PTHR13817:SF166">
    <property type="entry name" value="NEURONAL IGCAM-RELATED"/>
    <property type="match status" value="1"/>
</dbReference>
<dbReference type="InterPro" id="IPR007110">
    <property type="entry name" value="Ig-like_dom"/>
</dbReference>
<dbReference type="InterPro" id="IPR050964">
    <property type="entry name" value="Striated_Muscle_Regulatory"/>
</dbReference>
<evidence type="ECO:0000313" key="14">
    <source>
        <dbReference type="Proteomes" id="UP001249851"/>
    </source>
</evidence>
<keyword evidence="7" id="KW-1015">Disulfide bond</keyword>
<evidence type="ECO:0000256" key="3">
    <source>
        <dbReference type="ARBA" id="ARBA00022729"/>
    </source>
</evidence>
<feature type="region of interest" description="Disordered" evidence="9">
    <location>
        <begin position="889"/>
        <end position="928"/>
    </location>
</feature>
<dbReference type="CDD" id="cd00096">
    <property type="entry name" value="Ig"/>
    <property type="match status" value="2"/>
</dbReference>
<keyword evidence="6 10" id="KW-0472">Membrane</keyword>
<dbReference type="Pfam" id="PF00041">
    <property type="entry name" value="fn3"/>
    <property type="match status" value="5"/>
</dbReference>
<evidence type="ECO:0000256" key="4">
    <source>
        <dbReference type="ARBA" id="ARBA00022737"/>
    </source>
</evidence>
<feature type="domain" description="Fibronectin type-III" evidence="12">
    <location>
        <begin position="536"/>
        <end position="635"/>
    </location>
</feature>
<keyword evidence="4" id="KW-0677">Repeat</keyword>
<dbReference type="AlphaFoldDB" id="A0AAD9VGP0"/>
<feature type="domain" description="Fibronectin type-III" evidence="12">
    <location>
        <begin position="436"/>
        <end position="532"/>
    </location>
</feature>
<feature type="region of interest" description="Disordered" evidence="9">
    <location>
        <begin position="1066"/>
        <end position="1170"/>
    </location>
</feature>
<dbReference type="SUPFAM" id="SSF49265">
    <property type="entry name" value="Fibronectin type III"/>
    <property type="match status" value="3"/>
</dbReference>
<feature type="domain" description="Ig-like" evidence="11">
    <location>
        <begin position="47"/>
        <end position="132"/>
    </location>
</feature>
<accession>A0AAD9VGP0</accession>
<dbReference type="Pfam" id="PF07679">
    <property type="entry name" value="I-set"/>
    <property type="match status" value="2"/>
</dbReference>
<evidence type="ECO:0000256" key="1">
    <source>
        <dbReference type="ARBA" id="ARBA00004370"/>
    </source>
</evidence>
<evidence type="ECO:0000256" key="5">
    <source>
        <dbReference type="ARBA" id="ARBA00022989"/>
    </source>
</evidence>
<feature type="domain" description="Fibronectin type-III" evidence="12">
    <location>
        <begin position="728"/>
        <end position="822"/>
    </location>
</feature>
<keyword evidence="2 10" id="KW-0812">Transmembrane</keyword>
<dbReference type="PRINTS" id="PR00014">
    <property type="entry name" value="FNTYPEIII"/>
</dbReference>
<dbReference type="InterPro" id="IPR003961">
    <property type="entry name" value="FN3_dom"/>
</dbReference>
<protein>
    <submittedName>
        <fullName evidence="13">Cell adhesion molecule DSCAML1</fullName>
    </submittedName>
</protein>
<feature type="domain" description="Ig-like" evidence="11">
    <location>
        <begin position="134"/>
        <end position="228"/>
    </location>
</feature>
<dbReference type="Proteomes" id="UP001249851">
    <property type="component" value="Unassembled WGS sequence"/>
</dbReference>
<gene>
    <name evidence="13" type="ORF">P5673_001512</name>
</gene>
<evidence type="ECO:0000256" key="9">
    <source>
        <dbReference type="SAM" id="MobiDB-lite"/>
    </source>
</evidence>
<feature type="compositionally biased region" description="Low complexity" evidence="9">
    <location>
        <begin position="956"/>
        <end position="969"/>
    </location>
</feature>
<organism evidence="13 14">
    <name type="scientific">Acropora cervicornis</name>
    <name type="common">Staghorn coral</name>
    <dbReference type="NCBI Taxonomy" id="6130"/>
    <lineage>
        <taxon>Eukaryota</taxon>
        <taxon>Metazoa</taxon>
        <taxon>Cnidaria</taxon>
        <taxon>Anthozoa</taxon>
        <taxon>Hexacorallia</taxon>
        <taxon>Scleractinia</taxon>
        <taxon>Astrocoeniina</taxon>
        <taxon>Acroporidae</taxon>
        <taxon>Acropora</taxon>
    </lineage>
</organism>
<keyword evidence="14" id="KW-1185">Reference proteome</keyword>
<evidence type="ECO:0000256" key="8">
    <source>
        <dbReference type="ARBA" id="ARBA00023319"/>
    </source>
</evidence>
<feature type="compositionally biased region" description="Polar residues" evidence="9">
    <location>
        <begin position="1072"/>
        <end position="1082"/>
    </location>
</feature>
<dbReference type="InterPro" id="IPR013783">
    <property type="entry name" value="Ig-like_fold"/>
</dbReference>
<keyword evidence="8" id="KW-0393">Immunoglobulin domain</keyword>
<dbReference type="Pfam" id="PF13927">
    <property type="entry name" value="Ig_3"/>
    <property type="match status" value="1"/>
</dbReference>
<comment type="caution">
    <text evidence="13">The sequence shown here is derived from an EMBL/GenBank/DDBJ whole genome shotgun (WGS) entry which is preliminary data.</text>
</comment>
<comment type="subcellular location">
    <subcellularLocation>
        <location evidence="1">Membrane</location>
    </subcellularLocation>
</comment>
<reference evidence="13" key="2">
    <citation type="journal article" date="2023" name="Science">
        <title>Genomic signatures of disease resistance in endangered staghorn corals.</title>
        <authorList>
            <person name="Vollmer S.V."/>
            <person name="Selwyn J.D."/>
            <person name="Despard B.A."/>
            <person name="Roesel C.L."/>
        </authorList>
    </citation>
    <scope>NUCLEOTIDE SEQUENCE</scope>
    <source>
        <strain evidence="13">K2</strain>
    </source>
</reference>
<feature type="domain" description="Ig-like" evidence="11">
    <location>
        <begin position="634"/>
        <end position="726"/>
    </location>
</feature>
<feature type="domain" description="Fibronectin type-III" evidence="12">
    <location>
        <begin position="235"/>
        <end position="329"/>
    </location>
</feature>
<feature type="region of interest" description="Disordered" evidence="9">
    <location>
        <begin position="948"/>
        <end position="1002"/>
    </location>
</feature>
<name>A0AAD9VGP0_ACRCE</name>
<dbReference type="PROSITE" id="PS50835">
    <property type="entry name" value="IG_LIKE"/>
    <property type="match status" value="3"/>
</dbReference>
<keyword evidence="5 10" id="KW-1133">Transmembrane helix</keyword>
<dbReference type="InterPro" id="IPR003599">
    <property type="entry name" value="Ig_sub"/>
</dbReference>